<gene>
    <name evidence="2" type="ORF">BU26DRAFT_571504</name>
</gene>
<dbReference type="EMBL" id="ML987210">
    <property type="protein sequence ID" value="KAF2241753.1"/>
    <property type="molecule type" value="Genomic_DNA"/>
</dbReference>
<dbReference type="OrthoDB" id="10639543at2759"/>
<dbReference type="AlphaFoldDB" id="A0A6A6HW17"/>
<evidence type="ECO:0000313" key="2">
    <source>
        <dbReference type="EMBL" id="KAF2241753.1"/>
    </source>
</evidence>
<feature type="domain" description="F-box" evidence="1">
    <location>
        <begin position="1"/>
        <end position="44"/>
    </location>
</feature>
<dbReference type="InterPro" id="IPR001810">
    <property type="entry name" value="F-box_dom"/>
</dbReference>
<protein>
    <recommendedName>
        <fullName evidence="1">F-box domain-containing protein</fullName>
    </recommendedName>
</protein>
<name>A0A6A6HW17_9PLEO</name>
<dbReference type="RefSeq" id="XP_033676757.1">
    <property type="nucleotide sequence ID" value="XM_033834144.1"/>
</dbReference>
<accession>A0A6A6HW17</accession>
<dbReference type="PROSITE" id="PS50181">
    <property type="entry name" value="FBOX"/>
    <property type="match status" value="1"/>
</dbReference>
<dbReference type="Proteomes" id="UP000800094">
    <property type="component" value="Unassembled WGS sequence"/>
</dbReference>
<sequence>MSFTKLPTEMQLEIINYLDVQDQASLAALQGTHNVAMDALYRNLGPIRLDRLGGNPMTLKFAKKYARLAKKLCIHFHLTTDVAKLSKYQGMLKEIFKIYHDQLHVLAFSAFEFLDEEVYQAVADFLQTQSQLRFVVLPKLERGHGPFLKNEDIRSPFSAVVEVSTPTHLLKVYIRRGADLDVAKAVIDRSRQKIESVTIFGQQGMRMHQVNFFSSRVGLRIPFDLQKLKFHFFNCALLHGNIRIPNLRELTLVNCADAPAHEAYLSSLRHLYPNLKTLHFQQTVYNKGSQSNFVKMDVLRNLASGLIGLEKQCIHHVDTIPDGPALFAQRHADTLRYASYRFGMNDLSPKELENLSKAVPKLQGIGFNWEAASSPLIEGTIHPEFQQFSEDIAQALSSSKDLRTFAFFAEPLREDRRRDQTEENFELLKQAMEVMTKALEDVSIFADVIHVIPRSIAYLAKFRKHGLPRAISFRIVRRSSTSVMKITNLSAEEKEILDSLGGGHEVWMQDYENAELGSLYYSNQKLGEIWMDQRDAEQRLAEL</sequence>
<evidence type="ECO:0000313" key="3">
    <source>
        <dbReference type="Proteomes" id="UP000800094"/>
    </source>
</evidence>
<evidence type="ECO:0000259" key="1">
    <source>
        <dbReference type="PROSITE" id="PS50181"/>
    </source>
</evidence>
<proteinExistence type="predicted"/>
<organism evidence="2 3">
    <name type="scientific">Trematosphaeria pertusa</name>
    <dbReference type="NCBI Taxonomy" id="390896"/>
    <lineage>
        <taxon>Eukaryota</taxon>
        <taxon>Fungi</taxon>
        <taxon>Dikarya</taxon>
        <taxon>Ascomycota</taxon>
        <taxon>Pezizomycotina</taxon>
        <taxon>Dothideomycetes</taxon>
        <taxon>Pleosporomycetidae</taxon>
        <taxon>Pleosporales</taxon>
        <taxon>Massarineae</taxon>
        <taxon>Trematosphaeriaceae</taxon>
        <taxon>Trematosphaeria</taxon>
    </lineage>
</organism>
<keyword evidence="3" id="KW-1185">Reference proteome</keyword>
<reference evidence="2" key="1">
    <citation type="journal article" date="2020" name="Stud. Mycol.">
        <title>101 Dothideomycetes genomes: a test case for predicting lifestyles and emergence of pathogens.</title>
        <authorList>
            <person name="Haridas S."/>
            <person name="Albert R."/>
            <person name="Binder M."/>
            <person name="Bloem J."/>
            <person name="Labutti K."/>
            <person name="Salamov A."/>
            <person name="Andreopoulos B."/>
            <person name="Baker S."/>
            <person name="Barry K."/>
            <person name="Bills G."/>
            <person name="Bluhm B."/>
            <person name="Cannon C."/>
            <person name="Castanera R."/>
            <person name="Culley D."/>
            <person name="Daum C."/>
            <person name="Ezra D."/>
            <person name="Gonzalez J."/>
            <person name="Henrissat B."/>
            <person name="Kuo A."/>
            <person name="Liang C."/>
            <person name="Lipzen A."/>
            <person name="Lutzoni F."/>
            <person name="Magnuson J."/>
            <person name="Mondo S."/>
            <person name="Nolan M."/>
            <person name="Ohm R."/>
            <person name="Pangilinan J."/>
            <person name="Park H.-J."/>
            <person name="Ramirez L."/>
            <person name="Alfaro M."/>
            <person name="Sun H."/>
            <person name="Tritt A."/>
            <person name="Yoshinaga Y."/>
            <person name="Zwiers L.-H."/>
            <person name="Turgeon B."/>
            <person name="Goodwin S."/>
            <person name="Spatafora J."/>
            <person name="Crous P."/>
            <person name="Grigoriev I."/>
        </authorList>
    </citation>
    <scope>NUCLEOTIDE SEQUENCE</scope>
    <source>
        <strain evidence="2">CBS 122368</strain>
    </source>
</reference>
<dbReference type="GeneID" id="54587474"/>